<dbReference type="Proteomes" id="UP000310719">
    <property type="component" value="Chromosome"/>
</dbReference>
<dbReference type="Gene3D" id="3.20.20.60">
    <property type="entry name" value="Phosphoenolpyruvate-binding domains"/>
    <property type="match status" value="1"/>
</dbReference>
<dbReference type="GO" id="GO:0005737">
    <property type="term" value="C:cytoplasm"/>
    <property type="evidence" value="ECO:0007669"/>
    <property type="project" value="TreeGrafter"/>
</dbReference>
<dbReference type="STRING" id="83655.APT61_12820"/>
<gene>
    <name evidence="5" type="primary">hpcH_2</name>
    <name evidence="5" type="ORF">NCTC13032_02955</name>
</gene>
<reference evidence="5 6" key="1">
    <citation type="submission" date="2019-05" db="EMBL/GenBank/DDBJ databases">
        <authorList>
            <consortium name="Pathogen Informatics"/>
        </authorList>
    </citation>
    <scope>NUCLEOTIDE SEQUENCE [LARGE SCALE GENOMIC DNA]</scope>
    <source>
        <strain evidence="5 6">NCTC13032</strain>
    </source>
</reference>
<dbReference type="InterPro" id="IPR050251">
    <property type="entry name" value="HpcH-HpaI_aldolase"/>
</dbReference>
<evidence type="ECO:0000313" key="5">
    <source>
        <dbReference type="EMBL" id="VTP67260.1"/>
    </source>
</evidence>
<dbReference type="InterPro" id="IPR040442">
    <property type="entry name" value="Pyrv_kinase-like_dom_sf"/>
</dbReference>
<dbReference type="InterPro" id="IPR005000">
    <property type="entry name" value="Aldolase/citrate-lyase_domain"/>
</dbReference>
<evidence type="ECO:0000256" key="1">
    <source>
        <dbReference type="ARBA" id="ARBA00005568"/>
    </source>
</evidence>
<feature type="domain" description="HpcH/HpaI aldolase/citrate lyase" evidence="4">
    <location>
        <begin position="2"/>
        <end position="183"/>
    </location>
</feature>
<protein>
    <submittedName>
        <fullName evidence="5">4-hydroxy-2-oxo-heptane-1,7-dioate aldolase</fullName>
        <ecNumber evidence="5">4.1.2.-</ecNumber>
    </submittedName>
</protein>
<dbReference type="PANTHER" id="PTHR30502">
    <property type="entry name" value="2-KETO-3-DEOXY-L-RHAMNONATE ALDOLASE"/>
    <property type="match status" value="1"/>
</dbReference>
<dbReference type="Gene3D" id="2.60.120.10">
    <property type="entry name" value="Jelly Rolls"/>
    <property type="match status" value="2"/>
</dbReference>
<dbReference type="GO" id="GO:0046872">
    <property type="term" value="F:metal ion binding"/>
    <property type="evidence" value="ECO:0007669"/>
    <property type="project" value="UniProtKB-KW"/>
</dbReference>
<comment type="similarity">
    <text evidence="1">Belongs to the HpcH/HpaI aldolase family.</text>
</comment>
<dbReference type="InterPro" id="IPR011051">
    <property type="entry name" value="RmlC_Cupin_sf"/>
</dbReference>
<dbReference type="GO" id="GO:0016832">
    <property type="term" value="F:aldehyde-lyase activity"/>
    <property type="evidence" value="ECO:0007669"/>
    <property type="project" value="TreeGrafter"/>
</dbReference>
<dbReference type="EMBL" id="LR590464">
    <property type="protein sequence ID" value="VTP67260.1"/>
    <property type="molecule type" value="Genomic_DNA"/>
</dbReference>
<organism evidence="5 6">
    <name type="scientific">Leclercia adecarboxylata</name>
    <dbReference type="NCBI Taxonomy" id="83655"/>
    <lineage>
        <taxon>Bacteria</taxon>
        <taxon>Pseudomonadati</taxon>
        <taxon>Pseudomonadota</taxon>
        <taxon>Gammaproteobacteria</taxon>
        <taxon>Enterobacterales</taxon>
        <taxon>Enterobacteriaceae</taxon>
        <taxon>Leclercia</taxon>
    </lineage>
</organism>
<dbReference type="Pfam" id="PF03328">
    <property type="entry name" value="HpcH_HpaI"/>
    <property type="match status" value="1"/>
</dbReference>
<sequence>MLQALSATPAVPLVRVADNDPAQIMRMLDAGAYGIICPMISTRKRPDALSPPAATRRWATALLVRHAACCTAGPITRSHANDEILTLAMIETREGLANLDAILATEGLDGVFIGPNDLSLTLTGSASAESRHPEMLAAVERVVSQCRQRQKIAGIFCTSGEAAARRISEGFQFVTPANDVMQLGRASREAVAQARGNAIPTTGRIRLLTGENMKARHITPEQARSRLVAPEDMVSCNLAFIDCKLPGSHLKQNYSFIGPGVTQSSAQMVNIPEPHGFNIGAAAMPKGVTNNLHLHFTAEVFLIHEGTWRFRWGANGENEAEFSAPAILSIPTWIFRGFTNVSKEETCGMVYTVLGGNHTGGIIWHPSILDAASEYGLYLSKENMLIDVNAGDTLPEPSALLAPLPADEIAALRHYSVEEMRQRAVTGEDRQWSAAGLLDSVLPGHGGEIAPVIGFGISQDKHAAPAIVNPHGFSVEWLRLAADHVVGRHLCPDVQVIMVFKGTLEVTWNVEGEEVSIIAPERSVISVPENSWRRYRALDGDMECILTTQGDQRKRIYWDEKVLEQARAANRCLDPDGYVTAVDLLPETARRAGRRLEALP</sequence>
<dbReference type="PANTHER" id="PTHR30502:SF0">
    <property type="entry name" value="PHOSPHOENOLPYRUVATE CARBOXYLASE FAMILY PROTEIN"/>
    <property type="match status" value="1"/>
</dbReference>
<evidence type="ECO:0000256" key="3">
    <source>
        <dbReference type="ARBA" id="ARBA00023239"/>
    </source>
</evidence>
<dbReference type="InterPro" id="IPR015813">
    <property type="entry name" value="Pyrv/PenolPyrv_kinase-like_dom"/>
</dbReference>
<keyword evidence="2" id="KW-0479">Metal-binding</keyword>
<dbReference type="AlphaFoldDB" id="A0A4U9HSH8"/>
<name>A0A4U9HSH8_9ENTR</name>
<dbReference type="EC" id="4.1.2.-" evidence="5"/>
<dbReference type="SUPFAM" id="SSF51182">
    <property type="entry name" value="RmlC-like cupins"/>
    <property type="match status" value="1"/>
</dbReference>
<evidence type="ECO:0000256" key="2">
    <source>
        <dbReference type="ARBA" id="ARBA00022723"/>
    </source>
</evidence>
<evidence type="ECO:0000313" key="6">
    <source>
        <dbReference type="Proteomes" id="UP000310719"/>
    </source>
</evidence>
<evidence type="ECO:0000259" key="4">
    <source>
        <dbReference type="Pfam" id="PF03328"/>
    </source>
</evidence>
<accession>A0A4U9HSH8</accession>
<keyword evidence="3 5" id="KW-0456">Lyase</keyword>
<dbReference type="SUPFAM" id="SSF51621">
    <property type="entry name" value="Phosphoenolpyruvate/pyruvate domain"/>
    <property type="match status" value="1"/>
</dbReference>
<proteinExistence type="inferred from homology"/>
<dbReference type="InterPro" id="IPR014710">
    <property type="entry name" value="RmlC-like_jellyroll"/>
</dbReference>